<dbReference type="SUPFAM" id="SSF53448">
    <property type="entry name" value="Nucleotide-diphospho-sugar transferases"/>
    <property type="match status" value="1"/>
</dbReference>
<dbReference type="AlphaFoldDB" id="A0A7W8YR43"/>
<dbReference type="GO" id="GO:0016758">
    <property type="term" value="F:hexosyltransferase activity"/>
    <property type="evidence" value="ECO:0007669"/>
    <property type="project" value="UniProtKB-ARBA"/>
</dbReference>
<dbReference type="EMBL" id="JACHCF010000002">
    <property type="protein sequence ID" value="MBB5620251.1"/>
    <property type="molecule type" value="Genomic_DNA"/>
</dbReference>
<evidence type="ECO:0000313" key="3">
    <source>
        <dbReference type="Proteomes" id="UP000537718"/>
    </source>
</evidence>
<dbReference type="PANTHER" id="PTHR22916:SF67">
    <property type="entry name" value="COLANIC ACID BIOSYNTHESIS GLYCOSYL TRANSFERASE WCAE-RELATED"/>
    <property type="match status" value="1"/>
</dbReference>
<gene>
    <name evidence="2" type="ORF">HDE69_001289</name>
</gene>
<dbReference type="Pfam" id="PF00535">
    <property type="entry name" value="Glycos_transf_2"/>
    <property type="match status" value="1"/>
</dbReference>
<dbReference type="Proteomes" id="UP000537718">
    <property type="component" value="Unassembled WGS sequence"/>
</dbReference>
<dbReference type="RefSeq" id="WP_183866262.1">
    <property type="nucleotide sequence ID" value="NZ_JACHCF010000002.1"/>
</dbReference>
<organism evidence="2 3">
    <name type="scientific">Pedobacter cryoconitis</name>
    <dbReference type="NCBI Taxonomy" id="188932"/>
    <lineage>
        <taxon>Bacteria</taxon>
        <taxon>Pseudomonadati</taxon>
        <taxon>Bacteroidota</taxon>
        <taxon>Sphingobacteriia</taxon>
        <taxon>Sphingobacteriales</taxon>
        <taxon>Sphingobacteriaceae</taxon>
        <taxon>Pedobacter</taxon>
    </lineage>
</organism>
<proteinExistence type="predicted"/>
<protein>
    <submittedName>
        <fullName evidence="2">Glycosyltransferase involved in cell wall biosynthesis</fullName>
    </submittedName>
</protein>
<evidence type="ECO:0000313" key="2">
    <source>
        <dbReference type="EMBL" id="MBB5620251.1"/>
    </source>
</evidence>
<name>A0A7W8YR43_9SPHI</name>
<dbReference type="InterPro" id="IPR001173">
    <property type="entry name" value="Glyco_trans_2-like"/>
</dbReference>
<evidence type="ECO:0000259" key="1">
    <source>
        <dbReference type="Pfam" id="PF00535"/>
    </source>
</evidence>
<dbReference type="PANTHER" id="PTHR22916">
    <property type="entry name" value="GLYCOSYLTRANSFERASE"/>
    <property type="match status" value="1"/>
</dbReference>
<comment type="caution">
    <text evidence="2">The sequence shown here is derived from an EMBL/GenBank/DDBJ whole genome shotgun (WGS) entry which is preliminary data.</text>
</comment>
<feature type="domain" description="Glycosyltransferase 2-like" evidence="1">
    <location>
        <begin position="7"/>
        <end position="121"/>
    </location>
</feature>
<dbReference type="InterPro" id="IPR029044">
    <property type="entry name" value="Nucleotide-diphossugar_trans"/>
</dbReference>
<reference evidence="2 3" key="1">
    <citation type="submission" date="2020-08" db="EMBL/GenBank/DDBJ databases">
        <title>Genomic Encyclopedia of Type Strains, Phase IV (KMG-V): Genome sequencing to study the core and pangenomes of soil and plant-associated prokaryotes.</title>
        <authorList>
            <person name="Whitman W."/>
        </authorList>
    </citation>
    <scope>NUCLEOTIDE SEQUENCE [LARGE SCALE GENOMIC DNA]</scope>
    <source>
        <strain evidence="2 3">MP7CTX6</strain>
    </source>
</reference>
<dbReference type="Gene3D" id="3.90.550.10">
    <property type="entry name" value="Spore Coat Polysaccharide Biosynthesis Protein SpsA, Chain A"/>
    <property type="match status" value="1"/>
</dbReference>
<sequence length="241" mass="28491">MNKPLVSIIIVTYNAEKHLDNCLANIREQHSDNNIQLILMDGGSTDSTQDIIRKHEYMIDFWLSEPDQGIYDAMNKATAYIKGQWVLFLGADDLLEVGFKEMLTRLKDPSAIYYGMVDVNKTIYKGEYTDYDLAKLNICHQAIFYSATVFKKYKYSLEFPIWADWYLNMQCWIDPDFKFIYEDCLISKFGIEGLSSTTTDKVFEQQRRKIIIRHFGLLIWVRLLFREFKHKLYHKKANKRS</sequence>
<keyword evidence="2" id="KW-0808">Transferase</keyword>
<accession>A0A7W8YR43</accession>